<evidence type="ECO:0000313" key="2">
    <source>
        <dbReference type="EMBL" id="KAK1580748.1"/>
    </source>
</evidence>
<dbReference type="RefSeq" id="XP_060411765.1">
    <property type="nucleotide sequence ID" value="XM_060552255.1"/>
</dbReference>
<keyword evidence="3" id="KW-1185">Reference proteome</keyword>
<reference evidence="2" key="1">
    <citation type="submission" date="2021-06" db="EMBL/GenBank/DDBJ databases">
        <title>Comparative genomics, transcriptomics and evolutionary studies reveal genomic signatures of adaptation to plant cell wall in hemibiotrophic fungi.</title>
        <authorList>
            <consortium name="DOE Joint Genome Institute"/>
            <person name="Baroncelli R."/>
            <person name="Diaz J.F."/>
            <person name="Benocci T."/>
            <person name="Peng M."/>
            <person name="Battaglia E."/>
            <person name="Haridas S."/>
            <person name="Andreopoulos W."/>
            <person name="Labutti K."/>
            <person name="Pangilinan J."/>
            <person name="Floch G.L."/>
            <person name="Makela M.R."/>
            <person name="Henrissat B."/>
            <person name="Grigoriev I.V."/>
            <person name="Crouch J.A."/>
            <person name="De Vries R.P."/>
            <person name="Sukno S.A."/>
            <person name="Thon M.R."/>
        </authorList>
    </citation>
    <scope>NUCLEOTIDE SEQUENCE</scope>
    <source>
        <strain evidence="2">CBS 125086</strain>
    </source>
</reference>
<name>A0AAD8V3I2_9PEZI</name>
<evidence type="ECO:0000256" key="1">
    <source>
        <dbReference type="SAM" id="Phobius"/>
    </source>
</evidence>
<dbReference type="GeneID" id="85436495"/>
<protein>
    <submittedName>
        <fullName evidence="2">Uncharacterized protein</fullName>
    </submittedName>
</protein>
<gene>
    <name evidence="2" type="ORF">LY79DRAFT_296867</name>
</gene>
<sequence>MATSARARALPLLGLREHRPTDVPSSDLFALPTLRPQSAAHGLRSARLAATSRTPGSVPWLCSRLQFLLDYPGPHHTWSIPNMLPCIHTYAHGHVASPPAPPWLRTSLPPYRSTPYVLENLSDKRRCNATVVASMGEGCLGCKRGGRTRATTERGLFFCVYFLAGGGFFFLPLPNERGLHIHKPVVGLAVSLQF</sequence>
<keyword evidence="1" id="KW-0472">Membrane</keyword>
<proteinExistence type="predicted"/>
<keyword evidence="1" id="KW-1133">Transmembrane helix</keyword>
<organism evidence="2 3">
    <name type="scientific">Colletotrichum navitas</name>
    <dbReference type="NCBI Taxonomy" id="681940"/>
    <lineage>
        <taxon>Eukaryota</taxon>
        <taxon>Fungi</taxon>
        <taxon>Dikarya</taxon>
        <taxon>Ascomycota</taxon>
        <taxon>Pezizomycotina</taxon>
        <taxon>Sordariomycetes</taxon>
        <taxon>Hypocreomycetidae</taxon>
        <taxon>Glomerellales</taxon>
        <taxon>Glomerellaceae</taxon>
        <taxon>Colletotrichum</taxon>
        <taxon>Colletotrichum graminicola species complex</taxon>
    </lineage>
</organism>
<dbReference type="Proteomes" id="UP001230504">
    <property type="component" value="Unassembled WGS sequence"/>
</dbReference>
<keyword evidence="1" id="KW-0812">Transmembrane</keyword>
<dbReference type="AlphaFoldDB" id="A0AAD8V3I2"/>
<dbReference type="EMBL" id="JAHLJV010000052">
    <property type="protein sequence ID" value="KAK1580748.1"/>
    <property type="molecule type" value="Genomic_DNA"/>
</dbReference>
<accession>A0AAD8V3I2</accession>
<comment type="caution">
    <text evidence="2">The sequence shown here is derived from an EMBL/GenBank/DDBJ whole genome shotgun (WGS) entry which is preliminary data.</text>
</comment>
<feature type="transmembrane region" description="Helical" evidence="1">
    <location>
        <begin position="155"/>
        <end position="173"/>
    </location>
</feature>
<evidence type="ECO:0000313" key="3">
    <source>
        <dbReference type="Proteomes" id="UP001230504"/>
    </source>
</evidence>